<feature type="domain" description="ATP-grasp" evidence="1">
    <location>
        <begin position="39"/>
        <end position="146"/>
    </location>
</feature>
<evidence type="ECO:0000313" key="3">
    <source>
        <dbReference type="Proteomes" id="UP001139031"/>
    </source>
</evidence>
<dbReference type="InterPro" id="IPR025643">
    <property type="entry name" value="R2K_3"/>
</dbReference>
<organism evidence="2 3">
    <name type="scientific">Nannocystis pusilla</name>
    <dbReference type="NCBI Taxonomy" id="889268"/>
    <lineage>
        <taxon>Bacteria</taxon>
        <taxon>Pseudomonadati</taxon>
        <taxon>Myxococcota</taxon>
        <taxon>Polyangia</taxon>
        <taxon>Nannocystales</taxon>
        <taxon>Nannocystaceae</taxon>
        <taxon>Nannocystis</taxon>
    </lineage>
</organism>
<evidence type="ECO:0000313" key="2">
    <source>
        <dbReference type="EMBL" id="MBZ5714287.1"/>
    </source>
</evidence>
<evidence type="ECO:0000259" key="1">
    <source>
        <dbReference type="Pfam" id="PF14243"/>
    </source>
</evidence>
<dbReference type="EMBL" id="JAIRAU010000047">
    <property type="protein sequence ID" value="MBZ5714287.1"/>
    <property type="molecule type" value="Genomic_DNA"/>
</dbReference>
<sequence>MQREAGLEWPRIDAALVRSGGRALVIEDYGQSRKHEDDDDHAEVRRVVDDFLERQGGELVGGLIFRAYEPLVPLGIHPRSGMPLPRERRRLVVGRLVVEAPAWEIADTIAAPAFAELARRLPSRFFSLDLAERQAGGWTAIELGEGIDGLHIAVCRLRLHEAPTDLPRPPGDMP</sequence>
<dbReference type="Pfam" id="PF14243">
    <property type="entry name" value="R2K_3"/>
    <property type="match status" value="1"/>
</dbReference>
<keyword evidence="3" id="KW-1185">Reference proteome</keyword>
<reference evidence="2" key="1">
    <citation type="submission" date="2021-08" db="EMBL/GenBank/DDBJ databases">
        <authorList>
            <person name="Stevens D.C."/>
        </authorList>
    </citation>
    <scope>NUCLEOTIDE SEQUENCE</scope>
    <source>
        <strain evidence="2">DSM 53165</strain>
    </source>
</reference>
<protein>
    <submittedName>
        <fullName evidence="2">ATP-grasp domain-containing protein</fullName>
    </submittedName>
</protein>
<accession>A0ABS7U1R5</accession>
<name>A0ABS7U1R5_9BACT</name>
<dbReference type="Proteomes" id="UP001139031">
    <property type="component" value="Unassembled WGS sequence"/>
</dbReference>
<dbReference type="RefSeq" id="WP_224196017.1">
    <property type="nucleotide sequence ID" value="NZ_JAIRAU010000047.1"/>
</dbReference>
<gene>
    <name evidence="2" type="ORF">K7C98_34075</name>
</gene>
<comment type="caution">
    <text evidence="2">The sequence shown here is derived from an EMBL/GenBank/DDBJ whole genome shotgun (WGS) entry which is preliminary data.</text>
</comment>
<proteinExistence type="predicted"/>